<evidence type="ECO:0000313" key="4">
    <source>
        <dbReference type="Proteomes" id="UP000614047"/>
    </source>
</evidence>
<dbReference type="PRINTS" id="PR01438">
    <property type="entry name" value="UNVRSLSTRESS"/>
</dbReference>
<dbReference type="PANTHER" id="PTHR46553:SF3">
    <property type="entry name" value="ADENINE NUCLEOTIDE ALPHA HYDROLASES-LIKE SUPERFAMILY PROTEIN"/>
    <property type="match status" value="1"/>
</dbReference>
<dbReference type="PANTHER" id="PTHR46553">
    <property type="entry name" value="ADENINE NUCLEOTIDE ALPHA HYDROLASES-LIKE SUPERFAMILY PROTEIN"/>
    <property type="match status" value="1"/>
</dbReference>
<sequence>MHGESAELGVLVGYDGSRGGERALEWAVREAGSHGTLLTVCTAGTPAAEFRGDEDGAVALGVHEGERNLCRGHIDARRRLGCGVVRSLRVRGPAVGALRAYAGRAEMVVVGSRGLGGFRGLPLGSVSSQVCAHAPGRVVLVPGAERVARLPAGGEVVAGFDGSACAGAALGWAFEEAGWSGAPLVVVRCWRAHDASDPGDPAVVAGERRTAVERLEEDVARWREKFPEVDVRTRFLDRPPRETLGALAERARLLAVGARGCGGLRGMPLGSVSRFLVEHSRCPVAVAHDRQVPGGP</sequence>
<comment type="caution">
    <text evidence="3">The sequence shown here is derived from an EMBL/GenBank/DDBJ whole genome shotgun (WGS) entry which is preliminary data.</text>
</comment>
<name>A0A931GJH1_9ACTN</name>
<dbReference type="SUPFAM" id="SSF52402">
    <property type="entry name" value="Adenine nucleotide alpha hydrolases-like"/>
    <property type="match status" value="2"/>
</dbReference>
<organism evidence="3 4">
    <name type="scientific">Actinomadura viridis</name>
    <dbReference type="NCBI Taxonomy" id="58110"/>
    <lineage>
        <taxon>Bacteria</taxon>
        <taxon>Bacillati</taxon>
        <taxon>Actinomycetota</taxon>
        <taxon>Actinomycetes</taxon>
        <taxon>Streptosporangiales</taxon>
        <taxon>Thermomonosporaceae</taxon>
        <taxon>Actinomadura</taxon>
    </lineage>
</organism>
<dbReference type="Proteomes" id="UP000614047">
    <property type="component" value="Unassembled WGS sequence"/>
</dbReference>
<accession>A0A931GJH1</accession>
<dbReference type="EMBL" id="JADOUA010000001">
    <property type="protein sequence ID" value="MBG6089177.1"/>
    <property type="molecule type" value="Genomic_DNA"/>
</dbReference>
<feature type="domain" description="UspA" evidence="2">
    <location>
        <begin position="10"/>
        <end position="142"/>
    </location>
</feature>
<gene>
    <name evidence="3" type="ORF">IW256_003290</name>
</gene>
<dbReference type="InterPro" id="IPR006015">
    <property type="entry name" value="Universal_stress_UspA"/>
</dbReference>
<dbReference type="RefSeq" id="WP_197011813.1">
    <property type="nucleotide sequence ID" value="NZ_BAABES010000004.1"/>
</dbReference>
<reference evidence="3" key="1">
    <citation type="submission" date="2020-11" db="EMBL/GenBank/DDBJ databases">
        <title>Sequencing the genomes of 1000 actinobacteria strains.</title>
        <authorList>
            <person name="Klenk H.-P."/>
        </authorList>
    </citation>
    <scope>NUCLEOTIDE SEQUENCE</scope>
    <source>
        <strain evidence="3">DSM 43175</strain>
    </source>
</reference>
<comment type="similarity">
    <text evidence="1">Belongs to the universal stress protein A family.</text>
</comment>
<dbReference type="InterPro" id="IPR014729">
    <property type="entry name" value="Rossmann-like_a/b/a_fold"/>
</dbReference>
<dbReference type="Gene3D" id="3.40.50.620">
    <property type="entry name" value="HUPs"/>
    <property type="match status" value="2"/>
</dbReference>
<feature type="domain" description="UspA" evidence="2">
    <location>
        <begin position="156"/>
        <end position="287"/>
    </location>
</feature>
<protein>
    <submittedName>
        <fullName evidence="3">Nucleotide-binding universal stress UspA family protein</fullName>
    </submittedName>
</protein>
<dbReference type="Pfam" id="PF00582">
    <property type="entry name" value="Usp"/>
    <property type="match status" value="2"/>
</dbReference>
<evidence type="ECO:0000259" key="2">
    <source>
        <dbReference type="Pfam" id="PF00582"/>
    </source>
</evidence>
<evidence type="ECO:0000313" key="3">
    <source>
        <dbReference type="EMBL" id="MBG6089177.1"/>
    </source>
</evidence>
<dbReference type="AlphaFoldDB" id="A0A931GJH1"/>
<dbReference type="InterPro" id="IPR006016">
    <property type="entry name" value="UspA"/>
</dbReference>
<evidence type="ECO:0000256" key="1">
    <source>
        <dbReference type="ARBA" id="ARBA00008791"/>
    </source>
</evidence>
<keyword evidence="4" id="KW-1185">Reference proteome</keyword>
<proteinExistence type="inferred from homology"/>